<name>A0ACB9HIY9_9ASTR</name>
<dbReference type="Proteomes" id="UP001056120">
    <property type="component" value="Linkage Group LG12"/>
</dbReference>
<reference evidence="2" key="1">
    <citation type="journal article" date="2022" name="Mol. Ecol. Resour.">
        <title>The genomes of chicory, endive, great burdock and yacon provide insights into Asteraceae palaeo-polyploidization history and plant inulin production.</title>
        <authorList>
            <person name="Fan W."/>
            <person name="Wang S."/>
            <person name="Wang H."/>
            <person name="Wang A."/>
            <person name="Jiang F."/>
            <person name="Liu H."/>
            <person name="Zhao H."/>
            <person name="Xu D."/>
            <person name="Zhang Y."/>
        </authorList>
    </citation>
    <scope>NUCLEOTIDE SEQUENCE [LARGE SCALE GENOMIC DNA]</scope>
    <source>
        <strain evidence="2">cv. Yunnan</strain>
    </source>
</reference>
<gene>
    <name evidence="1" type="ORF">L1987_38554</name>
</gene>
<protein>
    <submittedName>
        <fullName evidence="1">Uncharacterized protein</fullName>
    </submittedName>
</protein>
<evidence type="ECO:0000313" key="2">
    <source>
        <dbReference type="Proteomes" id="UP001056120"/>
    </source>
</evidence>
<accession>A0ACB9HIY9</accession>
<organism evidence="1 2">
    <name type="scientific">Smallanthus sonchifolius</name>
    <dbReference type="NCBI Taxonomy" id="185202"/>
    <lineage>
        <taxon>Eukaryota</taxon>
        <taxon>Viridiplantae</taxon>
        <taxon>Streptophyta</taxon>
        <taxon>Embryophyta</taxon>
        <taxon>Tracheophyta</taxon>
        <taxon>Spermatophyta</taxon>
        <taxon>Magnoliopsida</taxon>
        <taxon>eudicotyledons</taxon>
        <taxon>Gunneridae</taxon>
        <taxon>Pentapetalae</taxon>
        <taxon>asterids</taxon>
        <taxon>campanulids</taxon>
        <taxon>Asterales</taxon>
        <taxon>Asteraceae</taxon>
        <taxon>Asteroideae</taxon>
        <taxon>Heliantheae alliance</taxon>
        <taxon>Millerieae</taxon>
        <taxon>Smallanthus</taxon>
    </lineage>
</organism>
<dbReference type="EMBL" id="CM042029">
    <property type="protein sequence ID" value="KAI3795894.1"/>
    <property type="molecule type" value="Genomic_DNA"/>
</dbReference>
<comment type="caution">
    <text evidence="1">The sequence shown here is derived from an EMBL/GenBank/DDBJ whole genome shotgun (WGS) entry which is preliminary data.</text>
</comment>
<reference evidence="1 2" key="2">
    <citation type="journal article" date="2022" name="Mol. Ecol. Resour.">
        <title>The genomes of chicory, endive, great burdock and yacon provide insights into Asteraceae paleo-polyploidization history and plant inulin production.</title>
        <authorList>
            <person name="Fan W."/>
            <person name="Wang S."/>
            <person name="Wang H."/>
            <person name="Wang A."/>
            <person name="Jiang F."/>
            <person name="Liu H."/>
            <person name="Zhao H."/>
            <person name="Xu D."/>
            <person name="Zhang Y."/>
        </authorList>
    </citation>
    <scope>NUCLEOTIDE SEQUENCE [LARGE SCALE GENOMIC DNA]</scope>
    <source>
        <strain evidence="2">cv. Yunnan</strain>
        <tissue evidence="1">Leaves</tissue>
    </source>
</reference>
<evidence type="ECO:0000313" key="1">
    <source>
        <dbReference type="EMBL" id="KAI3795894.1"/>
    </source>
</evidence>
<keyword evidence="2" id="KW-1185">Reference proteome</keyword>
<proteinExistence type="predicted"/>
<sequence length="851" mass="91057">MLSTLFTTSTSRRSVTPVSDSSANPRGAGIRLSGATADVHCYDVLTNKWSRITPFGEPPTPRAAHVATAVGTMVVIQGGIGPAGLSAEDLHVLDLTQQRPRWHRVVVQGPGPGPRYGHVMALVGQRYLMAIGGNDGKRALADVWALDTAAKPYEWRKLEPEGEGPPPCMYATASARSDGLLLLCGGRDANSVPLASAYGLAKHRDGRWEWAIAPGVSPSPRYQHAAFFVNARLHVSGGALGGGRMVEDSSNVAVLDTAAGVWCDTKSVVTTPRTGRYSADAAGGDAAVELTRRCRHAAAAFGDLIFIYGGLRGGVLLDDLLVAEDIAAVEMTSAASQAAAAASQAAAAASNAQSARLPGRYGFADDRTRQTTEAHSDGAVVLGNPVAPPANGDMYTDISTENAMLHGSRRLSKGVEYLVEASAAEAEAITATLAAAKARHSNGEVELPLPDRDRGAEATPSGKPIKPDADVANNFPPAGVRLHHRAVVVAAETGGALGGMVRQLSIDQFENEGRRVGYGTPENATAARKLLDRQMSINSVPKKVIAHLLKPRGWKPPVHRQFFLDCNEIADLCDCSERLVSSEPTVLQLRAPIKIFGDLHGQFGDLMRLFDEYGSPSTAGDIAYIDYLFLGDYVDRGQHSLETICLLLALKVEYPQNVHLIRGNHEAADINALFGFRIECIERMIENLQRPITMEAGSIVLMDLLWSDPTENDSVEGLRPNARGPGLVTFGPDRVMEFCNNNDLQLIIRAHECVMDGFERFAQGHLITLFSATNYCGTANNAGAILVLGRDLVVVPKLIHPLPPASSSPETTSPEQHIEDAWMQVLNANRPPTPTRGRPQITNDQGSIAWV</sequence>